<feature type="compositionally biased region" description="Polar residues" evidence="1">
    <location>
        <begin position="267"/>
        <end position="280"/>
    </location>
</feature>
<evidence type="ECO:0000256" key="2">
    <source>
        <dbReference type="SAM" id="SignalP"/>
    </source>
</evidence>
<dbReference type="RefSeq" id="WP_306743830.1">
    <property type="nucleotide sequence ID" value="NZ_NSDM01000001.1"/>
</dbReference>
<evidence type="ECO:0000313" key="4">
    <source>
        <dbReference type="Proteomes" id="UP001225605"/>
    </source>
</evidence>
<feature type="region of interest" description="Disordered" evidence="1">
    <location>
        <begin position="251"/>
        <end position="366"/>
    </location>
</feature>
<evidence type="ECO:0008006" key="5">
    <source>
        <dbReference type="Google" id="ProtNLM"/>
    </source>
</evidence>
<feature type="compositionally biased region" description="Low complexity" evidence="1">
    <location>
        <begin position="165"/>
        <end position="176"/>
    </location>
</feature>
<feature type="chain" id="PRO_5045252370" description="Secreted protein" evidence="2">
    <location>
        <begin position="38"/>
        <end position="366"/>
    </location>
</feature>
<feature type="compositionally biased region" description="Low complexity" evidence="1">
    <location>
        <begin position="281"/>
        <end position="294"/>
    </location>
</feature>
<proteinExistence type="predicted"/>
<reference evidence="3 4" key="1">
    <citation type="submission" date="2017-06" db="EMBL/GenBank/DDBJ databases">
        <title>Cultured bacterium strain Saccharothrix yanglingensis Hhs.015.</title>
        <authorList>
            <person name="Xia Y."/>
        </authorList>
    </citation>
    <scope>NUCLEOTIDE SEQUENCE [LARGE SCALE GENOMIC DNA]</scope>
    <source>
        <strain evidence="3 4">Hhs.015</strain>
    </source>
</reference>
<gene>
    <name evidence="3" type="ORF">CKY47_01865</name>
</gene>
<dbReference type="Proteomes" id="UP001225605">
    <property type="component" value="Unassembled WGS sequence"/>
</dbReference>
<keyword evidence="4" id="KW-1185">Reference proteome</keyword>
<feature type="compositionally biased region" description="Polar residues" evidence="1">
    <location>
        <begin position="332"/>
        <end position="344"/>
    </location>
</feature>
<evidence type="ECO:0000256" key="1">
    <source>
        <dbReference type="SAM" id="MobiDB-lite"/>
    </source>
</evidence>
<organism evidence="3 4">
    <name type="scientific">Saccharothrix yanglingensis</name>
    <dbReference type="NCBI Taxonomy" id="659496"/>
    <lineage>
        <taxon>Bacteria</taxon>
        <taxon>Bacillati</taxon>
        <taxon>Actinomycetota</taxon>
        <taxon>Actinomycetes</taxon>
        <taxon>Pseudonocardiales</taxon>
        <taxon>Pseudonocardiaceae</taxon>
        <taxon>Saccharothrix</taxon>
    </lineage>
</organism>
<protein>
    <recommendedName>
        <fullName evidence="5">Secreted protein</fullName>
    </recommendedName>
</protein>
<evidence type="ECO:0000313" key="3">
    <source>
        <dbReference type="EMBL" id="MDQ2582752.1"/>
    </source>
</evidence>
<comment type="caution">
    <text evidence="3">The sequence shown here is derived from an EMBL/GenBank/DDBJ whole genome shotgun (WGS) entry which is preliminary data.</text>
</comment>
<dbReference type="EMBL" id="NSDM01000001">
    <property type="protein sequence ID" value="MDQ2582752.1"/>
    <property type="molecule type" value="Genomic_DNA"/>
</dbReference>
<feature type="signal peptide" evidence="2">
    <location>
        <begin position="1"/>
        <end position="37"/>
    </location>
</feature>
<name>A0ABU0WTK2_9PSEU</name>
<keyword evidence="2" id="KW-0732">Signal</keyword>
<feature type="region of interest" description="Disordered" evidence="1">
    <location>
        <begin position="163"/>
        <end position="203"/>
    </location>
</feature>
<accession>A0ABU0WTK2</accession>
<sequence length="366" mass="36406">MAVSDAVRRSGSLLLRALTVGGLATAAWLVCAGSASADTADHPDEVSNPLDTVNIALDEQRAGHLSDVLPTAGSLLPVPSASDLLYPTVVDLYPTVVDVPGHPVGQAPIVLDFESATLTAQVLSGLEPTGANMTGADPVDTVLSYDSLAGAAQFGSIPLGSVPLGSAPPGSDPFGDGPFGDEVLGGPESESGPEAEHDGFSGYTYAGRADNAMPAPAYEAKVAAKAAATAAAATAAAATAAALAPLPAEPAATEEAVAQHPAPPAVTRTTPFDQEPMTSPQVTTQVTVTWEAPEPNAPAPAPKHAPSGPTASSNSSTDSGGGHRGGVIAAFTTESTPYPLTASSVERRNDSRSPGSIPGLPSTSPD</sequence>